<dbReference type="InterPro" id="IPR000073">
    <property type="entry name" value="AB_hydrolase_1"/>
</dbReference>
<dbReference type="InterPro" id="IPR029058">
    <property type="entry name" value="AB_hydrolase_fold"/>
</dbReference>
<dbReference type="Proteomes" id="UP001168537">
    <property type="component" value="Unassembled WGS sequence"/>
</dbReference>
<reference evidence="2" key="1">
    <citation type="submission" date="2023-06" db="EMBL/GenBank/DDBJ databases">
        <title>Draft genome sequence of Nocardioides sp. SOB72.</title>
        <authorList>
            <person name="Zhang G."/>
        </authorList>
    </citation>
    <scope>NUCLEOTIDE SEQUENCE</scope>
    <source>
        <strain evidence="2">SOB72</strain>
    </source>
</reference>
<dbReference type="PANTHER" id="PTHR43798">
    <property type="entry name" value="MONOACYLGLYCEROL LIPASE"/>
    <property type="match status" value="1"/>
</dbReference>
<evidence type="ECO:0000313" key="3">
    <source>
        <dbReference type="Proteomes" id="UP001168537"/>
    </source>
</evidence>
<accession>A0ABT8EWF7</accession>
<dbReference type="GO" id="GO:0016787">
    <property type="term" value="F:hydrolase activity"/>
    <property type="evidence" value="ECO:0007669"/>
    <property type="project" value="UniProtKB-KW"/>
</dbReference>
<dbReference type="EMBL" id="JAUHJR010000006">
    <property type="protein sequence ID" value="MDN4162532.1"/>
    <property type="molecule type" value="Genomic_DNA"/>
</dbReference>
<evidence type="ECO:0000259" key="1">
    <source>
        <dbReference type="Pfam" id="PF12697"/>
    </source>
</evidence>
<dbReference type="RefSeq" id="WP_300961696.1">
    <property type="nucleotide sequence ID" value="NZ_JAUHJR010000006.1"/>
</dbReference>
<gene>
    <name evidence="2" type="ORF">QWY29_14285</name>
</gene>
<organism evidence="2 3">
    <name type="scientific">Nocardioides abyssi</name>
    <dbReference type="NCBI Taxonomy" id="3058370"/>
    <lineage>
        <taxon>Bacteria</taxon>
        <taxon>Bacillati</taxon>
        <taxon>Actinomycetota</taxon>
        <taxon>Actinomycetes</taxon>
        <taxon>Propionibacteriales</taxon>
        <taxon>Nocardioidaceae</taxon>
        <taxon>Nocardioides</taxon>
    </lineage>
</organism>
<keyword evidence="3" id="KW-1185">Reference proteome</keyword>
<dbReference type="InterPro" id="IPR000639">
    <property type="entry name" value="Epox_hydrolase-like"/>
</dbReference>
<dbReference type="InterPro" id="IPR050266">
    <property type="entry name" value="AB_hydrolase_sf"/>
</dbReference>
<name>A0ABT8EWF7_9ACTN</name>
<evidence type="ECO:0000313" key="2">
    <source>
        <dbReference type="EMBL" id="MDN4162532.1"/>
    </source>
</evidence>
<dbReference type="Gene3D" id="3.40.50.1820">
    <property type="entry name" value="alpha/beta hydrolase"/>
    <property type="match status" value="1"/>
</dbReference>
<dbReference type="Pfam" id="PF12697">
    <property type="entry name" value="Abhydrolase_6"/>
    <property type="match status" value="1"/>
</dbReference>
<dbReference type="SUPFAM" id="SSF53474">
    <property type="entry name" value="alpha/beta-Hydrolases"/>
    <property type="match status" value="1"/>
</dbReference>
<proteinExistence type="predicted"/>
<comment type="caution">
    <text evidence="2">The sequence shown here is derived from an EMBL/GenBank/DDBJ whole genome shotgun (WGS) entry which is preliminary data.</text>
</comment>
<protein>
    <submittedName>
        <fullName evidence="2">Alpha/beta hydrolase</fullName>
    </submittedName>
</protein>
<keyword evidence="2" id="KW-0378">Hydrolase</keyword>
<sequence length="297" mass="32451">MRHTLTTHDGLGLHVTTHGREDAALTVLLAHCWTADEEDWHYQVRDLMDRYGTDLRVVTWDARGHGRSQVAPLEACTIEHLARDLGAVVDAHAADGPLVLAGHSIGGMTLMALPEVRPDLVHRVRGLLFVSTSSGDLGTVTLGLPEVGPAAKRAIPHVLAWRARHLTRRERRRTPSIERYVVNRLLFGEPLRLRDAGLATDQLICCPPATMEGFYRDLMQHERLAGLAAYDDVPAAVLVGSADRLTPPPHARRLASGIRGARLLVAPGAGHYLPLERPDLVTEHLVALVEGARAAVR</sequence>
<feature type="domain" description="AB hydrolase-1" evidence="1">
    <location>
        <begin position="27"/>
        <end position="281"/>
    </location>
</feature>
<dbReference type="PRINTS" id="PR00412">
    <property type="entry name" value="EPOXHYDRLASE"/>
</dbReference>